<dbReference type="PIRSF" id="PIRSF000124">
    <property type="entry name" value="UDPglc_GDPman_dh"/>
    <property type="match status" value="1"/>
</dbReference>
<evidence type="ECO:0000259" key="2">
    <source>
        <dbReference type="Pfam" id="PF03721"/>
    </source>
</evidence>
<organism evidence="3">
    <name type="scientific">marine sediment metagenome</name>
    <dbReference type="NCBI Taxonomy" id="412755"/>
    <lineage>
        <taxon>unclassified sequences</taxon>
        <taxon>metagenomes</taxon>
        <taxon>ecological metagenomes</taxon>
    </lineage>
</organism>
<evidence type="ECO:0000313" key="3">
    <source>
        <dbReference type="EMBL" id="GAG99244.1"/>
    </source>
</evidence>
<comment type="similarity">
    <text evidence="1">Belongs to the UDP-glucose/GDP-mannose dehydrogenase family.</text>
</comment>
<dbReference type="EMBL" id="BART01025303">
    <property type="protein sequence ID" value="GAG99244.1"/>
    <property type="molecule type" value="Genomic_DNA"/>
</dbReference>
<dbReference type="PANTHER" id="PTHR43491:SF2">
    <property type="entry name" value="UDP-N-ACETYL-D-MANNOSAMINE DEHYDROGENASE"/>
    <property type="match status" value="1"/>
</dbReference>
<dbReference type="GO" id="GO:0016616">
    <property type="term" value="F:oxidoreductase activity, acting on the CH-OH group of donors, NAD or NADP as acceptor"/>
    <property type="evidence" value="ECO:0007669"/>
    <property type="project" value="InterPro"/>
</dbReference>
<dbReference type="InterPro" id="IPR017476">
    <property type="entry name" value="UDP-Glc/GDP-Man"/>
</dbReference>
<dbReference type="Gene3D" id="3.40.50.720">
    <property type="entry name" value="NAD(P)-binding Rossmann-like Domain"/>
    <property type="match status" value="1"/>
</dbReference>
<gene>
    <name evidence="3" type="ORF">S01H4_45449</name>
</gene>
<dbReference type="InterPro" id="IPR001732">
    <property type="entry name" value="UDP-Glc/GDP-Man_DH_N"/>
</dbReference>
<proteinExistence type="inferred from homology"/>
<protein>
    <recommendedName>
        <fullName evidence="2">UDP-glucose/GDP-mannose dehydrogenase N-terminal domain-containing protein</fullName>
    </recommendedName>
</protein>
<dbReference type="GO" id="GO:0051287">
    <property type="term" value="F:NAD binding"/>
    <property type="evidence" value="ECO:0007669"/>
    <property type="project" value="InterPro"/>
</dbReference>
<dbReference type="GO" id="GO:0000271">
    <property type="term" value="P:polysaccharide biosynthetic process"/>
    <property type="evidence" value="ECO:0007669"/>
    <property type="project" value="InterPro"/>
</dbReference>
<feature type="domain" description="UDP-glucose/GDP-mannose dehydrogenase N-terminal" evidence="2">
    <location>
        <begin position="10"/>
        <end position="176"/>
    </location>
</feature>
<name>X1BU07_9ZZZZ</name>
<dbReference type="Pfam" id="PF03721">
    <property type="entry name" value="UDPG_MGDP_dh_N"/>
    <property type="match status" value="1"/>
</dbReference>
<dbReference type="SUPFAM" id="SSF51735">
    <property type="entry name" value="NAD(P)-binding Rossmann-fold domains"/>
    <property type="match status" value="1"/>
</dbReference>
<sequence length="197" mass="21603">MRLDLEQAVVCIIGLGYVGLPLARAFSKSLRVIGFDTDPDKVNQFRQQGSSNQPNFEFTADPAEISQADFIIICVPTPVTKSKEPDLSYIRSAAEITGQNLKRGTIVILESTVYPGVTEEILKPILEKESGLKCSADFKVGYSPERINPGDDEHALDKITKVVAGMDDDTTAIMAELYRKVTPHIFKARDVKTAEAA</sequence>
<dbReference type="GO" id="GO:0016628">
    <property type="term" value="F:oxidoreductase activity, acting on the CH-CH group of donors, NAD or NADP as acceptor"/>
    <property type="evidence" value="ECO:0007669"/>
    <property type="project" value="InterPro"/>
</dbReference>
<dbReference type="AlphaFoldDB" id="X1BU07"/>
<dbReference type="PANTHER" id="PTHR43491">
    <property type="entry name" value="UDP-N-ACETYL-D-MANNOSAMINE DEHYDROGENASE"/>
    <property type="match status" value="1"/>
</dbReference>
<comment type="caution">
    <text evidence="3">The sequence shown here is derived from an EMBL/GenBank/DDBJ whole genome shotgun (WGS) entry which is preliminary data.</text>
</comment>
<dbReference type="PIRSF" id="PIRSF500136">
    <property type="entry name" value="UDP_ManNAc_DH"/>
    <property type="match status" value="1"/>
</dbReference>
<evidence type="ECO:0000256" key="1">
    <source>
        <dbReference type="ARBA" id="ARBA00006601"/>
    </source>
</evidence>
<accession>X1BU07</accession>
<feature type="non-terminal residue" evidence="3">
    <location>
        <position position="197"/>
    </location>
</feature>
<dbReference type="InterPro" id="IPR028359">
    <property type="entry name" value="UDP_ManNAc/GlcNAc_DH"/>
</dbReference>
<reference evidence="3" key="1">
    <citation type="journal article" date="2014" name="Front. Microbiol.">
        <title>High frequency of phylogenetically diverse reductive dehalogenase-homologous genes in deep subseafloor sedimentary metagenomes.</title>
        <authorList>
            <person name="Kawai M."/>
            <person name="Futagami T."/>
            <person name="Toyoda A."/>
            <person name="Takaki Y."/>
            <person name="Nishi S."/>
            <person name="Hori S."/>
            <person name="Arai W."/>
            <person name="Tsubouchi T."/>
            <person name="Morono Y."/>
            <person name="Uchiyama I."/>
            <person name="Ito T."/>
            <person name="Fujiyama A."/>
            <person name="Inagaki F."/>
            <person name="Takami H."/>
        </authorList>
    </citation>
    <scope>NUCLEOTIDE SEQUENCE</scope>
    <source>
        <strain evidence="3">Expedition CK06-06</strain>
    </source>
</reference>
<dbReference type="InterPro" id="IPR036291">
    <property type="entry name" value="NAD(P)-bd_dom_sf"/>
</dbReference>